<dbReference type="PROSITE" id="PS00041">
    <property type="entry name" value="HTH_ARAC_FAMILY_1"/>
    <property type="match status" value="1"/>
</dbReference>
<sequence length="364" mass="42981">MDEMMQKMINWIENHLVEDFSLKELGCYMGYSPYYCSFKFHQLAGMTIKKYISLRKVYLASIDLKESNQKMIDIAYKYRFSSQEAFTRAFKKIYGISPAAYRKNPQPLQTIVKLNMNGVKGVFSMDISEKMKIEALQNKVQQQFDQDILNVLNGQLMYEEFSKEKLMEHSDYVPFNEAMCSNQTSKEIFSPEFIKIRAAGHYVPINEYETTVITALEPLFKNKYTCIILWFGNDMFCQMNMLTLLAYLEQQGYIGKVYFHMVKEIEQSFDVEETEIELGGFEDIYNQVMINKQLPTNRMIPVMYQGIRLYLDYQKKENELTSYIKNHLDMPQMDLIRKMFTLFPQYGIGDLQYIKMIEEIKSGK</sequence>
<gene>
    <name evidence="5" type="ORF">NDM98_04755</name>
</gene>
<name>A0ABT0XG55_9BACI</name>
<dbReference type="RefSeq" id="WP_251604999.1">
    <property type="nucleotide sequence ID" value="NZ_JAMQJY010000001.1"/>
</dbReference>
<keyword evidence="6" id="KW-1185">Reference proteome</keyword>
<evidence type="ECO:0000256" key="1">
    <source>
        <dbReference type="ARBA" id="ARBA00023015"/>
    </source>
</evidence>
<keyword evidence="1" id="KW-0805">Transcription regulation</keyword>
<protein>
    <submittedName>
        <fullName evidence="5">AraC family transcriptional regulator</fullName>
    </submittedName>
</protein>
<dbReference type="SUPFAM" id="SSF46689">
    <property type="entry name" value="Homeodomain-like"/>
    <property type="match status" value="2"/>
</dbReference>
<dbReference type="InterPro" id="IPR050959">
    <property type="entry name" value="MarA-like"/>
</dbReference>
<dbReference type="EMBL" id="JAMQJY010000001">
    <property type="protein sequence ID" value="MCM2674876.1"/>
    <property type="molecule type" value="Genomic_DNA"/>
</dbReference>
<dbReference type="PRINTS" id="PR00032">
    <property type="entry name" value="HTHARAC"/>
</dbReference>
<evidence type="ECO:0000313" key="5">
    <source>
        <dbReference type="EMBL" id="MCM2674876.1"/>
    </source>
</evidence>
<dbReference type="InterPro" id="IPR020449">
    <property type="entry name" value="Tscrpt_reg_AraC-type_HTH"/>
</dbReference>
<evidence type="ECO:0000256" key="2">
    <source>
        <dbReference type="ARBA" id="ARBA00023125"/>
    </source>
</evidence>
<comment type="caution">
    <text evidence="5">The sequence shown here is derived from an EMBL/GenBank/DDBJ whole genome shotgun (WGS) entry which is preliminary data.</text>
</comment>
<proteinExistence type="predicted"/>
<feature type="domain" description="HTH araC/xylS-type" evidence="4">
    <location>
        <begin position="6"/>
        <end position="104"/>
    </location>
</feature>
<keyword evidence="2" id="KW-0238">DNA-binding</keyword>
<accession>A0ABT0XG55</accession>
<evidence type="ECO:0000313" key="6">
    <source>
        <dbReference type="Proteomes" id="UP001203665"/>
    </source>
</evidence>
<dbReference type="PANTHER" id="PTHR47504:SF6">
    <property type="entry name" value="ARAC-FAMILY TRANSCRIPTIONAL REGULATOR"/>
    <property type="match status" value="1"/>
</dbReference>
<dbReference type="PANTHER" id="PTHR47504">
    <property type="entry name" value="RIGHT ORIGIN-BINDING PROTEIN"/>
    <property type="match status" value="1"/>
</dbReference>
<dbReference type="Pfam" id="PF12833">
    <property type="entry name" value="HTH_18"/>
    <property type="match status" value="1"/>
</dbReference>
<dbReference type="Gene3D" id="1.10.10.60">
    <property type="entry name" value="Homeodomain-like"/>
    <property type="match status" value="2"/>
</dbReference>
<reference evidence="5" key="1">
    <citation type="submission" date="2022-06" db="EMBL/GenBank/DDBJ databases">
        <title>Alkalicoccobacillus porphyridii sp. nov., isolated from a marine red alga, Porphyridium purpureum and reclassification of Shouchella plakortidis and Shouchella gibsonii as Alkalicoccobacillus plakortidis comb. nov. and Alkalicoccobacillus gibsonii comb. nov.</title>
        <authorList>
            <person name="Kim K.H."/>
            <person name="Lee J.K."/>
            <person name="Han D.M."/>
            <person name="Baek J.H."/>
            <person name="Jeon C.O."/>
        </authorList>
    </citation>
    <scope>NUCLEOTIDE SEQUENCE</scope>
    <source>
        <strain evidence="5">DSM 19153</strain>
    </source>
</reference>
<evidence type="ECO:0000259" key="4">
    <source>
        <dbReference type="PROSITE" id="PS01124"/>
    </source>
</evidence>
<dbReference type="InterPro" id="IPR009057">
    <property type="entry name" value="Homeodomain-like_sf"/>
</dbReference>
<dbReference type="SMART" id="SM00342">
    <property type="entry name" value="HTH_ARAC"/>
    <property type="match status" value="1"/>
</dbReference>
<dbReference type="InterPro" id="IPR018060">
    <property type="entry name" value="HTH_AraC"/>
</dbReference>
<dbReference type="PROSITE" id="PS01124">
    <property type="entry name" value="HTH_ARAC_FAMILY_2"/>
    <property type="match status" value="1"/>
</dbReference>
<keyword evidence="3" id="KW-0804">Transcription</keyword>
<evidence type="ECO:0000256" key="3">
    <source>
        <dbReference type="ARBA" id="ARBA00023163"/>
    </source>
</evidence>
<organism evidence="5 6">
    <name type="scientific">Alkalicoccobacillus plakortidis</name>
    <dbReference type="NCBI Taxonomy" id="444060"/>
    <lineage>
        <taxon>Bacteria</taxon>
        <taxon>Bacillati</taxon>
        <taxon>Bacillota</taxon>
        <taxon>Bacilli</taxon>
        <taxon>Bacillales</taxon>
        <taxon>Bacillaceae</taxon>
        <taxon>Alkalicoccobacillus</taxon>
    </lineage>
</organism>
<dbReference type="InterPro" id="IPR018062">
    <property type="entry name" value="HTH_AraC-typ_CS"/>
</dbReference>
<dbReference type="Proteomes" id="UP001203665">
    <property type="component" value="Unassembled WGS sequence"/>
</dbReference>